<name>A0A1L8R8V8_9ENTE</name>
<evidence type="ECO:0000313" key="2">
    <source>
        <dbReference type="EMBL" id="PAB02219.1"/>
    </source>
</evidence>
<evidence type="ECO:0000313" key="1">
    <source>
        <dbReference type="EMBL" id="OJG16210.1"/>
    </source>
</evidence>
<dbReference type="Proteomes" id="UP000216797">
    <property type="component" value="Unassembled WGS sequence"/>
</dbReference>
<accession>A0A1L8R8V8</accession>
<dbReference type="OrthoDB" id="2183684at2"/>
<organism evidence="1 3">
    <name type="scientific">Enterococcus canintestini</name>
    <dbReference type="NCBI Taxonomy" id="317010"/>
    <lineage>
        <taxon>Bacteria</taxon>
        <taxon>Bacillati</taxon>
        <taxon>Bacillota</taxon>
        <taxon>Bacilli</taxon>
        <taxon>Lactobacillales</taxon>
        <taxon>Enterococcaceae</taxon>
        <taxon>Enterococcus</taxon>
    </lineage>
</organism>
<comment type="caution">
    <text evidence="1">The sequence shown here is derived from an EMBL/GenBank/DDBJ whole genome shotgun (WGS) entry which is preliminary data.</text>
</comment>
<dbReference type="RefSeq" id="WP_071863785.1">
    <property type="nucleotide sequence ID" value="NZ_JBHLVQ010000010.1"/>
</dbReference>
<gene>
    <name evidence="2" type="ORF">AKL21_01480</name>
    <name evidence="1" type="ORF">RU96_GL000952</name>
</gene>
<dbReference type="EMBL" id="JXKG01000002">
    <property type="protein sequence ID" value="OJG16210.1"/>
    <property type="molecule type" value="Genomic_DNA"/>
</dbReference>
<protein>
    <submittedName>
        <fullName evidence="1">Uncharacterized protein</fullName>
    </submittedName>
</protein>
<reference evidence="2 4" key="2">
    <citation type="submission" date="2015-08" db="EMBL/GenBank/DDBJ databases">
        <title>Enterococcus genome sequence.</title>
        <authorList>
            <person name="Acedo J.Z."/>
            <person name="Vederas J.C."/>
        </authorList>
    </citation>
    <scope>NUCLEOTIDE SEQUENCE [LARGE SCALE GENOMIC DNA]</scope>
    <source>
        <strain evidence="2 4">49</strain>
    </source>
</reference>
<proteinExistence type="predicted"/>
<dbReference type="Proteomes" id="UP000182835">
    <property type="component" value="Unassembled WGS sequence"/>
</dbReference>
<evidence type="ECO:0000313" key="3">
    <source>
        <dbReference type="Proteomes" id="UP000182835"/>
    </source>
</evidence>
<dbReference type="AlphaFoldDB" id="A0A1L8R8V8"/>
<dbReference type="EMBL" id="LHUG01000001">
    <property type="protein sequence ID" value="PAB02219.1"/>
    <property type="molecule type" value="Genomic_DNA"/>
</dbReference>
<keyword evidence="4" id="KW-1185">Reference proteome</keyword>
<reference evidence="1 3" key="1">
    <citation type="submission" date="2014-12" db="EMBL/GenBank/DDBJ databases">
        <title>Draft genome sequences of 29 type strains of Enterococci.</title>
        <authorList>
            <person name="Zhong Z."/>
            <person name="Sun Z."/>
            <person name="Liu W."/>
            <person name="Zhang W."/>
            <person name="Zhang H."/>
        </authorList>
    </citation>
    <scope>NUCLEOTIDE SEQUENCE [LARGE SCALE GENOMIC DNA]</scope>
    <source>
        <strain evidence="1 3">DSM 21207</strain>
    </source>
</reference>
<sequence length="147" mass="16678">MEKIKREYVNGKVKATGSMVQFISMAEVEAARLELKANQIDESQFSDGEVILAIQQKQKIGAQTIVPIVVDWLIENNFIVTAPQAIKYLIDNANYDNRPLSYKVVGDLDYDTNGKFYLIVASSPKRKVESLYKVYTNGVIKELWVEN</sequence>
<evidence type="ECO:0000313" key="4">
    <source>
        <dbReference type="Proteomes" id="UP000216797"/>
    </source>
</evidence>